<gene>
    <name evidence="2" type="ORF">JF290_01500</name>
</gene>
<feature type="domain" description="YjiS-like" evidence="1">
    <location>
        <begin position="17"/>
        <end position="53"/>
    </location>
</feature>
<name>A0A8J7IHA6_9RHOB</name>
<accession>A0A8J7IHA6</accession>
<comment type="caution">
    <text evidence="2">The sequence shown here is derived from an EMBL/GenBank/DDBJ whole genome shotgun (WGS) entry which is preliminary data.</text>
</comment>
<organism evidence="2 3">
    <name type="scientific">Sedimentitalea arenosa</name>
    <dbReference type="NCBI Taxonomy" id="2798803"/>
    <lineage>
        <taxon>Bacteria</taxon>
        <taxon>Pseudomonadati</taxon>
        <taxon>Pseudomonadota</taxon>
        <taxon>Alphaproteobacteria</taxon>
        <taxon>Rhodobacterales</taxon>
        <taxon>Paracoccaceae</taxon>
        <taxon>Sedimentitalea</taxon>
    </lineage>
</organism>
<evidence type="ECO:0000259" key="1">
    <source>
        <dbReference type="Pfam" id="PF06568"/>
    </source>
</evidence>
<protein>
    <submittedName>
        <fullName evidence="2">DUF1127 domain-containing protein</fullName>
    </submittedName>
</protein>
<evidence type="ECO:0000313" key="2">
    <source>
        <dbReference type="EMBL" id="MBJ6370187.1"/>
    </source>
</evidence>
<dbReference type="EMBL" id="JAELVR010000001">
    <property type="protein sequence ID" value="MBJ6370187.1"/>
    <property type="molecule type" value="Genomic_DNA"/>
</dbReference>
<dbReference type="Pfam" id="PF06568">
    <property type="entry name" value="YjiS-like"/>
    <property type="match status" value="1"/>
</dbReference>
<evidence type="ECO:0000313" key="3">
    <source>
        <dbReference type="Proteomes" id="UP000619079"/>
    </source>
</evidence>
<dbReference type="RefSeq" id="WP_199022955.1">
    <property type="nucleotide sequence ID" value="NZ_JAELVR010000001.1"/>
</dbReference>
<keyword evidence="3" id="KW-1185">Reference proteome</keyword>
<proteinExistence type="predicted"/>
<dbReference type="Proteomes" id="UP000619079">
    <property type="component" value="Unassembled WGS sequence"/>
</dbReference>
<dbReference type="AlphaFoldDB" id="A0A8J7IHA6"/>
<dbReference type="InterPro" id="IPR009506">
    <property type="entry name" value="YjiS-like"/>
</dbReference>
<sequence>MTYISQTIATPRSNPSLLQRLSQAYGLWHQRQALRRLDDAALRDIGVSRAQAEAEARRPVWDKPLY</sequence>
<reference evidence="2" key="1">
    <citation type="submission" date="2020-12" db="EMBL/GenBank/DDBJ databases">
        <title>Sedimentitalea sp. nov., isolated from sand in Incheon.</title>
        <authorList>
            <person name="Kim W."/>
        </authorList>
    </citation>
    <scope>NUCLEOTIDE SEQUENCE</scope>
    <source>
        <strain evidence="2">CAU 1593</strain>
    </source>
</reference>